<keyword evidence="20" id="KW-1185">Reference proteome</keyword>
<feature type="transmembrane region" description="Helical" evidence="18">
    <location>
        <begin position="268"/>
        <end position="291"/>
    </location>
</feature>
<name>A0A8X6T7H4_NEPPI</name>
<feature type="transmembrane region" description="Helical" evidence="18">
    <location>
        <begin position="475"/>
        <end position="497"/>
    </location>
</feature>
<comment type="subcellular location">
    <subcellularLocation>
        <location evidence="1">Membrane</location>
        <topology evidence="1">Multi-pass membrane protein</topology>
    </subcellularLocation>
</comment>
<evidence type="ECO:0000256" key="5">
    <source>
        <dbReference type="ARBA" id="ARBA00022847"/>
    </source>
</evidence>
<gene>
    <name evidence="19" type="primary">slc6a5</name>
    <name evidence="19" type="ORF">NPIL_343691</name>
</gene>
<keyword evidence="8 14" id="KW-0915">Sodium</keyword>
<dbReference type="AlphaFoldDB" id="A0A8X6T7H4"/>
<organism evidence="19 20">
    <name type="scientific">Nephila pilipes</name>
    <name type="common">Giant wood spider</name>
    <name type="synonym">Nephila maculata</name>
    <dbReference type="NCBI Taxonomy" id="299642"/>
    <lineage>
        <taxon>Eukaryota</taxon>
        <taxon>Metazoa</taxon>
        <taxon>Ecdysozoa</taxon>
        <taxon>Arthropoda</taxon>
        <taxon>Chelicerata</taxon>
        <taxon>Arachnida</taxon>
        <taxon>Araneae</taxon>
        <taxon>Araneomorphae</taxon>
        <taxon>Entelegynae</taxon>
        <taxon>Araneoidea</taxon>
        <taxon>Nephilidae</taxon>
        <taxon>Nephila</taxon>
    </lineage>
</organism>
<evidence type="ECO:0000256" key="10">
    <source>
        <dbReference type="ARBA" id="ARBA00023136"/>
    </source>
</evidence>
<evidence type="ECO:0000256" key="12">
    <source>
        <dbReference type="ARBA" id="ARBA00023201"/>
    </source>
</evidence>
<feature type="disulfide bond" evidence="15">
    <location>
        <begin position="160"/>
        <end position="169"/>
    </location>
</feature>
<feature type="transmembrane region" description="Helical" evidence="18">
    <location>
        <begin position="344"/>
        <end position="369"/>
    </location>
</feature>
<evidence type="ECO:0000313" key="19">
    <source>
        <dbReference type="EMBL" id="GFS85328.1"/>
    </source>
</evidence>
<dbReference type="Proteomes" id="UP000887013">
    <property type="component" value="Unassembled WGS sequence"/>
</dbReference>
<dbReference type="GO" id="GO:0005283">
    <property type="term" value="F:amino acid:sodium symporter activity"/>
    <property type="evidence" value="ECO:0007669"/>
    <property type="project" value="TreeGrafter"/>
</dbReference>
<keyword evidence="7 18" id="KW-1133">Transmembrane helix</keyword>
<feature type="transmembrane region" description="Helical" evidence="18">
    <location>
        <begin position="123"/>
        <end position="149"/>
    </location>
</feature>
<dbReference type="GO" id="GO:0005886">
    <property type="term" value="C:plasma membrane"/>
    <property type="evidence" value="ECO:0007669"/>
    <property type="project" value="TreeGrafter"/>
</dbReference>
<evidence type="ECO:0000256" key="9">
    <source>
        <dbReference type="ARBA" id="ARBA00023065"/>
    </source>
</evidence>
<feature type="compositionally biased region" description="Low complexity" evidence="17">
    <location>
        <begin position="28"/>
        <end position="37"/>
    </location>
</feature>
<feature type="transmembrane region" description="Helical" evidence="18">
    <location>
        <begin position="311"/>
        <end position="332"/>
    </location>
</feature>
<keyword evidence="10 18" id="KW-0472">Membrane</keyword>
<evidence type="ECO:0000256" key="7">
    <source>
        <dbReference type="ARBA" id="ARBA00022989"/>
    </source>
</evidence>
<accession>A0A8X6T7H4</accession>
<feature type="transmembrane region" description="Helical" evidence="18">
    <location>
        <begin position="517"/>
        <end position="538"/>
    </location>
</feature>
<feature type="transmembrane region" description="Helical" evidence="18">
    <location>
        <begin position="51"/>
        <end position="69"/>
    </location>
</feature>
<dbReference type="EMBL" id="BMAW01098529">
    <property type="protein sequence ID" value="GFS85328.1"/>
    <property type="molecule type" value="Genomic_DNA"/>
</dbReference>
<feature type="binding site" evidence="14">
    <location>
        <position position="350"/>
    </location>
    <ligand>
        <name>Na(+)</name>
        <dbReference type="ChEBI" id="CHEBI:29101"/>
        <label>1</label>
    </ligand>
</feature>
<keyword evidence="15" id="KW-1015">Disulfide bond</keyword>
<comment type="similarity">
    <text evidence="2 16">Belongs to the sodium:neurotransmitter symporter (SNF) (TC 2.A.22) family.</text>
</comment>
<keyword evidence="14" id="KW-0479">Metal-binding</keyword>
<feature type="binding site" evidence="14">
    <location>
        <position position="64"/>
    </location>
    <ligand>
        <name>Na(+)</name>
        <dbReference type="ChEBI" id="CHEBI:29101"/>
        <label>1</label>
    </ligand>
</feature>
<evidence type="ECO:0000256" key="15">
    <source>
        <dbReference type="PIRSR" id="PIRSR600175-2"/>
    </source>
</evidence>
<protein>
    <recommendedName>
        <fullName evidence="16">Transporter</fullName>
    </recommendedName>
</protein>
<proteinExistence type="inferred from homology"/>
<evidence type="ECO:0000256" key="11">
    <source>
        <dbReference type="ARBA" id="ARBA00023180"/>
    </source>
</evidence>
<evidence type="ECO:0000256" key="4">
    <source>
        <dbReference type="ARBA" id="ARBA00022692"/>
    </source>
</evidence>
<feature type="transmembrane region" description="Helical" evidence="18">
    <location>
        <begin position="558"/>
        <end position="579"/>
    </location>
</feature>
<feature type="binding site" evidence="14">
    <location>
        <position position="57"/>
    </location>
    <ligand>
        <name>Na(+)</name>
        <dbReference type="ChEBI" id="CHEBI:29101"/>
        <label>1</label>
    </ligand>
</feature>
<evidence type="ECO:0000256" key="2">
    <source>
        <dbReference type="ARBA" id="ARBA00006459"/>
    </source>
</evidence>
<feature type="binding site" evidence="14">
    <location>
        <position position="59"/>
    </location>
    <ligand>
        <name>Na(+)</name>
        <dbReference type="ChEBI" id="CHEBI:29101"/>
        <label>1</label>
    </ligand>
</feature>
<keyword evidence="6" id="KW-0029">Amino-acid transport</keyword>
<dbReference type="PRINTS" id="PR00176">
    <property type="entry name" value="NANEUSMPORT"/>
</dbReference>
<evidence type="ECO:0000256" key="1">
    <source>
        <dbReference type="ARBA" id="ARBA00004141"/>
    </source>
</evidence>
<comment type="caution">
    <text evidence="19">The sequence shown here is derived from an EMBL/GenBank/DDBJ whole genome shotgun (WGS) entry which is preliminary data.</text>
</comment>
<feature type="binding site" evidence="14">
    <location>
        <position position="318"/>
    </location>
    <ligand>
        <name>Na(+)</name>
        <dbReference type="ChEBI" id="CHEBI:29101"/>
        <label>1</label>
    </ligand>
</feature>
<dbReference type="SUPFAM" id="SSF161070">
    <property type="entry name" value="SNF-like"/>
    <property type="match status" value="1"/>
</dbReference>
<evidence type="ECO:0000256" key="14">
    <source>
        <dbReference type="PIRSR" id="PIRSR600175-1"/>
    </source>
</evidence>
<dbReference type="OrthoDB" id="6581954at2759"/>
<feature type="transmembrane region" description="Helical" evidence="18">
    <location>
        <begin position="233"/>
        <end position="256"/>
    </location>
</feature>
<feature type="transmembrane region" description="Helical" evidence="18">
    <location>
        <begin position="81"/>
        <end position="102"/>
    </location>
</feature>
<dbReference type="InterPro" id="IPR037272">
    <property type="entry name" value="SNS_sf"/>
</dbReference>
<sequence>MMMESKKYPESKVHNSTNNSVPLPHLNSSSTVSSSTDSENKRSTWSRQLDFFLSCVGYAVGLGNIWRFPYLCYKSGGGAFLVPYFIFLIICGIPLFFLEMSLGQFGSLGPIAIWKISPIFKGLGFGMAIVSAVVCVYYNVIIAWALYYIYQSYSVSWSSCENSWNTPNCVSQDIVSLQSNFSSVMNQTLLLNSTYRNSSLKALLNISKMTSSEEFWLFKVLQQSAGIESVGTFQWPLVLTLFIAWILIFICVMRGIKSSGKVVYVTATFPYFVLLCLLIRGLTLPGAWNGISFYLSPNWEKLLTFKVWGDAATQIFYSVGAAWGALLTMASYNKFNNNVYRDSLVVPLINCGTSVLAGFVVFSLLGFMAHETGKSIEDVVSEGPGLAFVVYPEAISRLPVSPVWAFLFFFMVFAVGLDTQFGMFETAVSAFVDEYPSFLRKRKTLFTAFLCILMFILGLPCVTQGGVYVVQLMDWYSAAFSLMVISLLETVAVSWVYGVDRFLHDIFLMTKKMPSVWWKLCWCYITPATIIALLLFILVNHTAITYNDYVYPSWSIGIGWIIAMCSITPIPIVGAVILFKEKGNFKQKLINSLRPRPDWGPALEEHRILYRKSIIIVSSKFEQKFAGRTSASMNSSMLKDCAVDQDELNEVLPLQNESTL</sequence>
<keyword evidence="12" id="KW-0739">Sodium transport</keyword>
<keyword evidence="5 16" id="KW-0769">Symport</keyword>
<evidence type="ECO:0000256" key="6">
    <source>
        <dbReference type="ARBA" id="ARBA00022970"/>
    </source>
</evidence>
<keyword evidence="4 16" id="KW-0812">Transmembrane</keyword>
<feature type="transmembrane region" description="Helical" evidence="18">
    <location>
        <begin position="403"/>
        <end position="424"/>
    </location>
</feature>
<feature type="compositionally biased region" description="Basic and acidic residues" evidence="17">
    <location>
        <begin position="1"/>
        <end position="13"/>
    </location>
</feature>
<keyword evidence="3 16" id="KW-0813">Transport</keyword>
<evidence type="ECO:0000256" key="16">
    <source>
        <dbReference type="RuleBase" id="RU003732"/>
    </source>
</evidence>
<dbReference type="Pfam" id="PF00209">
    <property type="entry name" value="SNF"/>
    <property type="match status" value="1"/>
</dbReference>
<evidence type="ECO:0000256" key="18">
    <source>
        <dbReference type="SAM" id="Phobius"/>
    </source>
</evidence>
<evidence type="ECO:0000256" key="13">
    <source>
        <dbReference type="ARBA" id="ARBA00037785"/>
    </source>
</evidence>
<dbReference type="PANTHER" id="PTHR11616">
    <property type="entry name" value="SODIUM/CHLORIDE DEPENDENT TRANSPORTER"/>
    <property type="match status" value="1"/>
</dbReference>
<reference evidence="19" key="1">
    <citation type="submission" date="2020-08" db="EMBL/GenBank/DDBJ databases">
        <title>Multicomponent nature underlies the extraordinary mechanical properties of spider dragline silk.</title>
        <authorList>
            <person name="Kono N."/>
            <person name="Nakamura H."/>
            <person name="Mori M."/>
            <person name="Yoshida Y."/>
            <person name="Ohtoshi R."/>
            <person name="Malay A.D."/>
            <person name="Moran D.A.P."/>
            <person name="Tomita M."/>
            <person name="Numata K."/>
            <person name="Arakawa K."/>
        </authorList>
    </citation>
    <scope>NUCLEOTIDE SEQUENCE</scope>
</reference>
<dbReference type="PANTHER" id="PTHR11616:SF321">
    <property type="entry name" value="SODIUM-DEPENDENT NUTRIENT AMINO ACID TRANSPORTER 1-RELATED"/>
    <property type="match status" value="1"/>
</dbReference>
<dbReference type="InterPro" id="IPR000175">
    <property type="entry name" value="Na/ntran_symport"/>
</dbReference>
<dbReference type="GO" id="GO:0089718">
    <property type="term" value="P:amino acid import across plasma membrane"/>
    <property type="evidence" value="ECO:0007669"/>
    <property type="project" value="TreeGrafter"/>
</dbReference>
<feature type="binding site" evidence="14">
    <location>
        <position position="418"/>
    </location>
    <ligand>
        <name>Na(+)</name>
        <dbReference type="ChEBI" id="CHEBI:29101"/>
        <label>1</label>
    </ligand>
</feature>
<comment type="function">
    <text evidence="13">Unusual broad substrate spectrum amino acid:sodium cotransporter that promotes absorption of the D isomers of essential amino acids. Neutral amino acids are the preferred substrates, especially methionine and phenylalanine.</text>
</comment>
<keyword evidence="11" id="KW-0325">Glycoprotein</keyword>
<dbReference type="GO" id="GO:0046872">
    <property type="term" value="F:metal ion binding"/>
    <property type="evidence" value="ECO:0007669"/>
    <property type="project" value="UniProtKB-KW"/>
</dbReference>
<keyword evidence="9" id="KW-0406">Ion transport</keyword>
<evidence type="ECO:0000256" key="8">
    <source>
        <dbReference type="ARBA" id="ARBA00023053"/>
    </source>
</evidence>
<feature type="transmembrane region" description="Helical" evidence="18">
    <location>
        <begin position="445"/>
        <end position="469"/>
    </location>
</feature>
<dbReference type="PROSITE" id="PS00610">
    <property type="entry name" value="NA_NEUROTRAN_SYMP_1"/>
    <property type="match status" value="1"/>
</dbReference>
<evidence type="ECO:0000256" key="17">
    <source>
        <dbReference type="SAM" id="MobiDB-lite"/>
    </source>
</evidence>
<evidence type="ECO:0000256" key="3">
    <source>
        <dbReference type="ARBA" id="ARBA00022448"/>
    </source>
</evidence>
<dbReference type="PROSITE" id="PS50267">
    <property type="entry name" value="NA_NEUROTRAN_SYMP_3"/>
    <property type="match status" value="1"/>
</dbReference>
<evidence type="ECO:0000313" key="20">
    <source>
        <dbReference type="Proteomes" id="UP000887013"/>
    </source>
</evidence>
<feature type="region of interest" description="Disordered" evidence="17">
    <location>
        <begin position="1"/>
        <end position="40"/>
    </location>
</feature>
<feature type="binding site" evidence="14">
    <location>
        <position position="60"/>
    </location>
    <ligand>
        <name>Na(+)</name>
        <dbReference type="ChEBI" id="CHEBI:29101"/>
        <label>1</label>
    </ligand>
</feature>